<dbReference type="InterPro" id="IPR007050">
    <property type="entry name" value="HTH_bacterioopsin"/>
</dbReference>
<evidence type="ECO:0000313" key="4">
    <source>
        <dbReference type="EMBL" id="GAD52749.1"/>
    </source>
</evidence>
<keyword evidence="5" id="KW-1185">Reference proteome</keyword>
<proteinExistence type="predicted"/>
<dbReference type="RefSeq" id="WP_021780234.1">
    <property type="nucleotide sequence ID" value="NZ_BATA01000033.1"/>
</dbReference>
<gene>
    <name evidence="4" type="ORF">MBEHAL_1509</name>
</gene>
<feature type="domain" description="HTH bat-type" evidence="3">
    <location>
        <begin position="182"/>
        <end position="233"/>
    </location>
</feature>
<keyword evidence="1" id="KW-0805">Transcription regulation</keyword>
<comment type="caution">
    <text evidence="4">The sequence shown here is derived from an EMBL/GenBank/DDBJ whole genome shotgun (WGS) entry which is preliminary data.</text>
</comment>
<organism evidence="4 5">
    <name type="scientific">Halarchaeum acidiphilum MH1-52-1</name>
    <dbReference type="NCBI Taxonomy" id="1261545"/>
    <lineage>
        <taxon>Archaea</taxon>
        <taxon>Methanobacteriati</taxon>
        <taxon>Methanobacteriota</taxon>
        <taxon>Stenosarchaea group</taxon>
        <taxon>Halobacteria</taxon>
        <taxon>Halobacteriales</taxon>
        <taxon>Halobacteriaceae</taxon>
    </lineage>
</organism>
<evidence type="ECO:0000313" key="5">
    <source>
        <dbReference type="Proteomes" id="UP000016986"/>
    </source>
</evidence>
<dbReference type="eggNOG" id="arCOG02274">
    <property type="taxonomic scope" value="Archaea"/>
</dbReference>
<dbReference type="AlphaFoldDB" id="U3A527"/>
<accession>U3A527</accession>
<dbReference type="PANTHER" id="PTHR34236">
    <property type="entry name" value="DIMETHYL SULFOXIDE REDUCTASE TRANSCRIPTIONAL ACTIVATOR"/>
    <property type="match status" value="1"/>
</dbReference>
<keyword evidence="2" id="KW-0804">Transcription</keyword>
<evidence type="ECO:0000259" key="3">
    <source>
        <dbReference type="Pfam" id="PF04967"/>
    </source>
</evidence>
<evidence type="ECO:0000256" key="2">
    <source>
        <dbReference type="ARBA" id="ARBA00023163"/>
    </source>
</evidence>
<reference evidence="4 5" key="1">
    <citation type="submission" date="2013-09" db="EMBL/GenBank/DDBJ databases">
        <title>Whole genome sequencing of Halarchaeum acidiphilum strain MH1-52-1.</title>
        <authorList>
            <person name="Shimane Y."/>
            <person name="Minegishi H."/>
            <person name="Nishi S."/>
            <person name="Echigo A."/>
            <person name="Shuto A."/>
            <person name="Konishi M."/>
            <person name="Ito T."/>
            <person name="Ohkuma M."/>
            <person name="Ohta Y."/>
            <person name="Nagano Y."/>
            <person name="Tsubouchi T."/>
            <person name="Mori K."/>
            <person name="Usui K."/>
            <person name="Kamekura M."/>
            <person name="Usami R."/>
            <person name="Takaki Y."/>
            <person name="Hatada Y."/>
        </authorList>
    </citation>
    <scope>NUCLEOTIDE SEQUENCE [LARGE SCALE GENOMIC DNA]</scope>
    <source>
        <strain evidence="4 5">JCM 16109</strain>
    </source>
</reference>
<dbReference type="Pfam" id="PF04967">
    <property type="entry name" value="HTH_10"/>
    <property type="match status" value="1"/>
</dbReference>
<evidence type="ECO:0000256" key="1">
    <source>
        <dbReference type="ARBA" id="ARBA00023015"/>
    </source>
</evidence>
<protein>
    <submittedName>
        <fullName evidence="4">Bacterio-opsin activator domain-containing protein</fullName>
    </submittedName>
</protein>
<dbReference type="EMBL" id="BATA01000033">
    <property type="protein sequence ID" value="GAD52749.1"/>
    <property type="molecule type" value="Genomic_DNA"/>
</dbReference>
<dbReference type="PANTHER" id="PTHR34236:SF1">
    <property type="entry name" value="DIMETHYL SULFOXIDE REDUCTASE TRANSCRIPTIONAL ACTIVATOR"/>
    <property type="match status" value="1"/>
</dbReference>
<dbReference type="Proteomes" id="UP000016986">
    <property type="component" value="Unassembled WGS sequence"/>
</dbReference>
<name>U3A527_9EURY</name>
<sequence length="237" mass="26018">MSGSDRELLSVDLDVWHPDCWSTEVVEETGAGVFGHGSATADGRAVERCTIYGDSADHVADAVAVAKASDRLEDCQPIPSATPRGAQPAAAIGARTRDVRIEYEREDGIGPAFTARGFLLDGRSHMTEDGERWPFHVHTDRDRLEATLETIQREHEVDITLGSITTNDGRGALTMDERHAELAPRQRDAFALARKRGYYNWPRDVTAATLADELGVAEPTFLEYLRTAESTLLDPGR</sequence>
<dbReference type="OrthoDB" id="194721at2157"/>